<evidence type="ECO:0000313" key="3">
    <source>
        <dbReference type="Proteomes" id="UP000515154"/>
    </source>
</evidence>
<dbReference type="Proteomes" id="UP000515154">
    <property type="component" value="Linkage group LG1"/>
</dbReference>
<dbReference type="InterPro" id="IPR001623">
    <property type="entry name" value="DnaJ_domain"/>
</dbReference>
<gene>
    <name evidence="4" type="primary">LOC115217151</name>
</gene>
<evidence type="ECO:0000313" key="4">
    <source>
        <dbReference type="RefSeq" id="XP_029642630.1"/>
    </source>
</evidence>
<dbReference type="PANTHER" id="PTHR44873:SF1">
    <property type="entry name" value="DNAJ HOMOLOG SUBFAMILY C MEMBER 30, MITOCHONDRIAL"/>
    <property type="match status" value="1"/>
</dbReference>
<protein>
    <submittedName>
        <fullName evidence="4">Uncharacterized protein LOC115217151</fullName>
    </submittedName>
</protein>
<dbReference type="CDD" id="cd06257">
    <property type="entry name" value="DnaJ"/>
    <property type="match status" value="1"/>
</dbReference>
<proteinExistence type="predicted"/>
<feature type="transmembrane region" description="Helical" evidence="1">
    <location>
        <begin position="269"/>
        <end position="288"/>
    </location>
</feature>
<dbReference type="SMART" id="SM00271">
    <property type="entry name" value="DnaJ"/>
    <property type="match status" value="1"/>
</dbReference>
<evidence type="ECO:0000256" key="1">
    <source>
        <dbReference type="SAM" id="Phobius"/>
    </source>
</evidence>
<dbReference type="InterPro" id="IPR053025">
    <property type="entry name" value="Mito_ATP_Synthase-Asso"/>
</dbReference>
<dbReference type="AlphaFoldDB" id="A0A6P7SWJ2"/>
<dbReference type="Pfam" id="PF00226">
    <property type="entry name" value="DnaJ"/>
    <property type="match status" value="1"/>
</dbReference>
<sequence>MALNNSQIPFRICLISHGFTSRSNFRSICPSKARYFDRRRYLQNGFYTSRLLHNYVSMCRQVSGLLINKQRCPYGAHWAIARNIYISQNKRPTTLNRLLYNRKCFSVRFLSSRRVGRKFEVKSRNLFDVLEVTPRAHSSEIKKSFYRLSKRYHPDINKSQEAVTKFTEISAAYEILKDPQKRRMYERELMGSKEISSEQLRRHTSGSMSMQEHYNKHLQNKSQIKRRAVKYDDDFWVYYGSMKDSRKNSHENLEAVLKRYHEEERHRRAKGLLGGTVALIFLLAVVFWK</sequence>
<dbReference type="Gene3D" id="1.10.287.110">
    <property type="entry name" value="DnaJ domain"/>
    <property type="match status" value="1"/>
</dbReference>
<keyword evidence="3" id="KW-1185">Reference proteome</keyword>
<accession>A0A6P7SWJ2</accession>
<reference evidence="4" key="1">
    <citation type="submission" date="2025-08" db="UniProtKB">
        <authorList>
            <consortium name="RefSeq"/>
        </authorList>
    </citation>
    <scope>IDENTIFICATION</scope>
</reference>
<name>A0A6P7SWJ2_9MOLL</name>
<organism evidence="3 4">
    <name type="scientific">Octopus sinensis</name>
    <name type="common">East Asian common octopus</name>
    <dbReference type="NCBI Taxonomy" id="2607531"/>
    <lineage>
        <taxon>Eukaryota</taxon>
        <taxon>Metazoa</taxon>
        <taxon>Spiralia</taxon>
        <taxon>Lophotrochozoa</taxon>
        <taxon>Mollusca</taxon>
        <taxon>Cephalopoda</taxon>
        <taxon>Coleoidea</taxon>
        <taxon>Octopodiformes</taxon>
        <taxon>Octopoda</taxon>
        <taxon>Incirrata</taxon>
        <taxon>Octopodidae</taxon>
        <taxon>Octopus</taxon>
    </lineage>
</organism>
<dbReference type="RefSeq" id="XP_029642630.1">
    <property type="nucleotide sequence ID" value="XM_029786770.2"/>
</dbReference>
<dbReference type="SUPFAM" id="SSF46565">
    <property type="entry name" value="Chaperone J-domain"/>
    <property type="match status" value="1"/>
</dbReference>
<dbReference type="InterPro" id="IPR018253">
    <property type="entry name" value="DnaJ_domain_CS"/>
</dbReference>
<keyword evidence="1" id="KW-0472">Membrane</keyword>
<dbReference type="InterPro" id="IPR036869">
    <property type="entry name" value="J_dom_sf"/>
</dbReference>
<dbReference type="KEGG" id="osn:115217151"/>
<feature type="domain" description="J" evidence="2">
    <location>
        <begin position="125"/>
        <end position="189"/>
    </location>
</feature>
<keyword evidence="1" id="KW-1133">Transmembrane helix</keyword>
<dbReference type="PROSITE" id="PS00636">
    <property type="entry name" value="DNAJ_1"/>
    <property type="match status" value="1"/>
</dbReference>
<dbReference type="PANTHER" id="PTHR44873">
    <property type="entry name" value="DNAJ HOMOLOG SUBFAMILY C MEMBER 30, MITOCHONDRIAL"/>
    <property type="match status" value="1"/>
</dbReference>
<dbReference type="PRINTS" id="PR00625">
    <property type="entry name" value="JDOMAIN"/>
</dbReference>
<keyword evidence="1" id="KW-0812">Transmembrane</keyword>
<dbReference type="PROSITE" id="PS50076">
    <property type="entry name" value="DNAJ_2"/>
    <property type="match status" value="1"/>
</dbReference>
<evidence type="ECO:0000259" key="2">
    <source>
        <dbReference type="PROSITE" id="PS50076"/>
    </source>
</evidence>